<dbReference type="PANTHER" id="PTHR14890:SF1">
    <property type="entry name" value="FANCONI ANEMIA CORE COMPLEX-ASSOCIATED PROTEIN 100"/>
    <property type="match status" value="1"/>
</dbReference>
<dbReference type="Pfam" id="PF15146">
    <property type="entry name" value="FANCAA"/>
    <property type="match status" value="1"/>
</dbReference>
<reference evidence="1" key="2">
    <citation type="submission" date="2025-09" db="UniProtKB">
        <authorList>
            <consortium name="Ensembl"/>
        </authorList>
    </citation>
    <scope>IDENTIFICATION</scope>
</reference>
<proteinExistence type="predicted"/>
<dbReference type="PANTHER" id="PTHR14890">
    <property type="entry name" value="FANCONI ANEMIA CORE COMPLEX-ASSOCIATED PROTEIN 100"/>
    <property type="match status" value="1"/>
</dbReference>
<protein>
    <recommendedName>
        <fullName evidence="3">FA core complex associated protein 100</fullName>
    </recommendedName>
</protein>
<keyword evidence="2" id="KW-1185">Reference proteome</keyword>
<dbReference type="GO" id="GO:0036297">
    <property type="term" value="P:interstrand cross-link repair"/>
    <property type="evidence" value="ECO:0007669"/>
    <property type="project" value="InterPro"/>
</dbReference>
<dbReference type="GO" id="GO:0005654">
    <property type="term" value="C:nucleoplasm"/>
    <property type="evidence" value="ECO:0007669"/>
    <property type="project" value="TreeGrafter"/>
</dbReference>
<dbReference type="Ensembl" id="ENSDCDT00010043350.1">
    <property type="protein sequence ID" value="ENSDCDP00010034748.1"/>
    <property type="gene ID" value="ENSDCDG00010022415.1"/>
</dbReference>
<organism evidence="1 2">
    <name type="scientific">Denticeps clupeoides</name>
    <name type="common">denticle herring</name>
    <dbReference type="NCBI Taxonomy" id="299321"/>
    <lineage>
        <taxon>Eukaryota</taxon>
        <taxon>Metazoa</taxon>
        <taxon>Chordata</taxon>
        <taxon>Craniata</taxon>
        <taxon>Vertebrata</taxon>
        <taxon>Euteleostomi</taxon>
        <taxon>Actinopterygii</taxon>
        <taxon>Neopterygii</taxon>
        <taxon>Teleostei</taxon>
        <taxon>Clupei</taxon>
        <taxon>Clupeiformes</taxon>
        <taxon>Denticipitoidei</taxon>
        <taxon>Denticipitidae</taxon>
        <taxon>Denticeps</taxon>
    </lineage>
</organism>
<accession>A0AAY4CNP8</accession>
<dbReference type="GeneTree" id="ENSGT00390000016682"/>
<evidence type="ECO:0008006" key="3">
    <source>
        <dbReference type="Google" id="ProtNLM"/>
    </source>
</evidence>
<name>A0AAY4CNP8_9TELE</name>
<dbReference type="InterPro" id="IPR029251">
    <property type="entry name" value="Faap100"/>
</dbReference>
<reference evidence="1" key="1">
    <citation type="submission" date="2025-08" db="UniProtKB">
        <authorList>
            <consortium name="Ensembl"/>
        </authorList>
    </citation>
    <scope>IDENTIFICATION</scope>
</reference>
<dbReference type="GO" id="GO:0043240">
    <property type="term" value="C:Fanconi anaemia nuclear complex"/>
    <property type="evidence" value="ECO:0007669"/>
    <property type="project" value="InterPro"/>
</dbReference>
<sequence>MASARCSVRTLAGLGSAVSARRPRLLARDSRVLVARGEREVLVFGRQESAVLQFDSAVTLLLPAAGRHQFYVLCENAGIHRVTLPPGPSPDPVLLPVPPEAAVLRDEGICCFVVVEEAVAEETLATLSLRGGSWVLSLYKRAEKLFESSVLVVPPQGDRAELGSPVMCVVHPSDGAAPGRTDPPGHLYLEPVLYRLLFGVDAALLRCPAVLCGLPDGRLLCLPLCGLRSSEQKVRPSVLHSLEQPLVLLGTSGGPQGLVAVGQQGRVLLVTTRDSDSEGKVEDFRELDVRGPVACACLDGSRLYYSTAADLVTLQLTPGQVQPAAFLLICAVCPAGGAVVELLALSLTGQLQKVTLPQGSEARSSARLPSTLAAQRVKDLLAAIGDVWVRASSLKSSVKDRKEVLRLLNQVLNVSSLLLSPRKAGEAARPITCHGVTSWSSVLQEDALMLRCTLQNHSPHVLEPGWSLSVQVQSVSRSAAVTHSFVLQKLEPGRRTDVDVPLGTACDLTLPLQVHTSLMFSMGAVWGSSEENPQLSCVGLPLNTLAVDWLDGLRLDRPSSPAGSSDFLVQRFLRSRGVTSGERGQEPGPGSYRAALKVSRELLASRLKGPGRGGLGAAVLTWLLGQPVPARVSAHCPSGNCVQLAANEVTDHHVKFHDVFIYFLLSPLFLQVESSSMAAVCGLHHAILRRVQVHTHMHTRTYTHAHALGDALQQARVPVALGGGTRTSSERLLQVYQQLREEPLLVM</sequence>
<evidence type="ECO:0000313" key="1">
    <source>
        <dbReference type="Ensembl" id="ENSDCDP00010034748.1"/>
    </source>
</evidence>
<dbReference type="Proteomes" id="UP000694580">
    <property type="component" value="Unplaced"/>
</dbReference>
<gene>
    <name evidence="1" type="primary">FAAP100</name>
</gene>
<dbReference type="AlphaFoldDB" id="A0AAY4CNP8"/>
<evidence type="ECO:0000313" key="2">
    <source>
        <dbReference type="Proteomes" id="UP000694580"/>
    </source>
</evidence>